<accession>A0ABZ1KZS1</accession>
<reference evidence="3 4" key="1">
    <citation type="submission" date="2022-10" db="EMBL/GenBank/DDBJ databases">
        <title>The complete genomes of actinobacterial strains from the NBC collection.</title>
        <authorList>
            <person name="Joergensen T.S."/>
            <person name="Alvarez Arevalo M."/>
            <person name="Sterndorff E.B."/>
            <person name="Faurdal D."/>
            <person name="Vuksanovic O."/>
            <person name="Mourched A.-S."/>
            <person name="Charusanti P."/>
            <person name="Shaw S."/>
            <person name="Blin K."/>
            <person name="Weber T."/>
        </authorList>
    </citation>
    <scope>NUCLEOTIDE SEQUENCE [LARGE SCALE GENOMIC DNA]</scope>
    <source>
        <strain evidence="3 4">NBC_00156</strain>
    </source>
</reference>
<proteinExistence type="predicted"/>
<name>A0ABZ1KZS1_STRAH</name>
<dbReference type="EMBL" id="CP108164">
    <property type="protein sequence ID" value="WTQ78798.1"/>
    <property type="molecule type" value="Genomic_DNA"/>
</dbReference>
<dbReference type="EMBL" id="CP108164">
    <property type="protein sequence ID" value="WTQ85700.1"/>
    <property type="molecule type" value="Genomic_DNA"/>
</dbReference>
<evidence type="ECO:0000313" key="2">
    <source>
        <dbReference type="EMBL" id="WTQ78798.1"/>
    </source>
</evidence>
<dbReference type="Pfam" id="PF12532">
    <property type="entry name" value="DUF3732"/>
    <property type="match status" value="1"/>
</dbReference>
<dbReference type="Proteomes" id="UP001622557">
    <property type="component" value="Chromosome"/>
</dbReference>
<dbReference type="RefSeq" id="WP_405444441.1">
    <property type="nucleotide sequence ID" value="NZ_CP108164.1"/>
</dbReference>
<feature type="coiled-coil region" evidence="1">
    <location>
        <begin position="359"/>
        <end position="424"/>
    </location>
</feature>
<dbReference type="Gene3D" id="3.40.50.300">
    <property type="entry name" value="P-loop containing nucleotide triphosphate hydrolases"/>
    <property type="match status" value="1"/>
</dbReference>
<dbReference type="InterPro" id="IPR027417">
    <property type="entry name" value="P-loop_NTPase"/>
</dbReference>
<dbReference type="InterPro" id="IPR022205">
    <property type="entry name" value="DUF3732"/>
</dbReference>
<organism evidence="3 4">
    <name type="scientific">Streptomyces achromogenes</name>
    <dbReference type="NCBI Taxonomy" id="67255"/>
    <lineage>
        <taxon>Bacteria</taxon>
        <taxon>Bacillati</taxon>
        <taxon>Actinomycetota</taxon>
        <taxon>Actinomycetes</taxon>
        <taxon>Kitasatosporales</taxon>
        <taxon>Streptomycetaceae</taxon>
        <taxon>Streptomyces</taxon>
    </lineage>
</organism>
<evidence type="ECO:0000256" key="1">
    <source>
        <dbReference type="SAM" id="Coils"/>
    </source>
</evidence>
<sequence>MHLIALALYHRDGRPNPRVVRFRPGALNILTGESETGKSAVLSIVEYCLGRQTFTLPDGVITNTTGWYALLVQIGTTRLLLGRPAPKGASTNKAMLVIGDRTLEVPTADHMHVNADTTAIRTELSARIGIEEFRFQPPAGAGRHAFDVSIAQAVLLCLQKQNEIANQSLLFHRQGEQGIAQAIKDTLPYFLGAAGPEQATRRHELAETNKALRRVNKQIEEARRRVEDGEAHRVALARMAADAGLINEIPEALTATALDALLRQALNAVPDIPSLPGQDTRRERLAAERRALRNQLQDINNARTILDSWQEESTALTGELHVQLSRLKPIGLLGAPPGDSNAQTCPLCSQRLPSPDPQISELQDLTRRLDRELDDLTALQPARNRHREELEAQTREIQARLRNNAATLEALNASDRQLRQAQDQRTQLAHIQGRILQELQRTSPQGKDDLADLQRHAERLAEQTAAIQLLVDADEVGAETENRLNEVASLMTAWARALGLEHAATADEVRISLSLLNVVLRTPNGRRPLTRIGSAKNWIGYHLVAHLALHTYLHRHNRPVPGFLMLDQPTQAFFPEEVHDAVTVLDADWEAVRAYFALISRAVSQNNGALQVIVCDHVSLRDEWFQEAVVENWRGGAALIPTDWISAES</sequence>
<feature type="coiled-coil region" evidence="1">
    <location>
        <begin position="282"/>
        <end position="312"/>
    </location>
</feature>
<evidence type="ECO:0000313" key="3">
    <source>
        <dbReference type="EMBL" id="WTQ85700.1"/>
    </source>
</evidence>
<keyword evidence="4" id="KW-1185">Reference proteome</keyword>
<protein>
    <submittedName>
        <fullName evidence="3">DUF3732 domain-containing protein</fullName>
    </submittedName>
</protein>
<feature type="coiled-coil region" evidence="1">
    <location>
        <begin position="202"/>
        <end position="232"/>
    </location>
</feature>
<dbReference type="GeneID" id="97286355"/>
<evidence type="ECO:0000313" key="4">
    <source>
        <dbReference type="Proteomes" id="UP001622557"/>
    </source>
</evidence>
<gene>
    <name evidence="2" type="ORF">OG350_00050</name>
    <name evidence="3" type="ORF">OG350_37950</name>
</gene>
<keyword evidence="1" id="KW-0175">Coiled coil</keyword>